<reference evidence="2 3" key="1">
    <citation type="submission" date="2024-10" db="EMBL/GenBank/DDBJ databases">
        <authorList>
            <person name="Kim D."/>
        </authorList>
    </citation>
    <scope>NUCLEOTIDE SEQUENCE [LARGE SCALE GENOMIC DNA]</scope>
    <source>
        <strain evidence="2">BH-2024</strain>
    </source>
</reference>
<evidence type="ECO:0000256" key="1">
    <source>
        <dbReference type="SAM" id="Coils"/>
    </source>
</evidence>
<dbReference type="AlphaFoldDB" id="A0ABD2LZP1"/>
<evidence type="ECO:0000313" key="2">
    <source>
        <dbReference type="EMBL" id="KAL3120720.1"/>
    </source>
</evidence>
<organism evidence="2 3">
    <name type="scientific">Heterodera trifolii</name>
    <dbReference type="NCBI Taxonomy" id="157864"/>
    <lineage>
        <taxon>Eukaryota</taxon>
        <taxon>Metazoa</taxon>
        <taxon>Ecdysozoa</taxon>
        <taxon>Nematoda</taxon>
        <taxon>Chromadorea</taxon>
        <taxon>Rhabditida</taxon>
        <taxon>Tylenchina</taxon>
        <taxon>Tylenchomorpha</taxon>
        <taxon>Tylenchoidea</taxon>
        <taxon>Heteroderidae</taxon>
        <taxon>Heteroderinae</taxon>
        <taxon>Heterodera</taxon>
    </lineage>
</organism>
<protein>
    <submittedName>
        <fullName evidence="2">Uncharacterized protein</fullName>
    </submittedName>
</protein>
<accession>A0ABD2LZP1</accession>
<feature type="coiled-coil region" evidence="1">
    <location>
        <begin position="130"/>
        <end position="157"/>
    </location>
</feature>
<dbReference type="EMBL" id="JBICBT010000207">
    <property type="protein sequence ID" value="KAL3120720.1"/>
    <property type="molecule type" value="Genomic_DNA"/>
</dbReference>
<comment type="caution">
    <text evidence="2">The sequence shown here is derived from an EMBL/GenBank/DDBJ whole genome shotgun (WGS) entry which is preliminary data.</text>
</comment>
<gene>
    <name evidence="2" type="ORF">niasHT_008012</name>
</gene>
<keyword evidence="1" id="KW-0175">Coiled coil</keyword>
<feature type="coiled-coil region" evidence="1">
    <location>
        <begin position="66"/>
        <end position="93"/>
    </location>
</feature>
<keyword evidence="3" id="KW-1185">Reference proteome</keyword>
<proteinExistence type="predicted"/>
<name>A0ABD2LZP1_9BILA</name>
<evidence type="ECO:0000313" key="3">
    <source>
        <dbReference type="Proteomes" id="UP001620626"/>
    </source>
</evidence>
<sequence length="160" mass="18951">MNKIFANDSKAVFEDDMHIGEAFDEVFKQIYEQENEMPFDRLTEIWKEVEHSEKTLVHETNHLLKNQGLQNSIETEMKMLKDAEASLDALKKRELELVRHYKDKQSKILSSLDHVEHLTQMVDTDIENDQKTLNDILRSYEDELQEMKNLIMAKKRLLSD</sequence>
<dbReference type="Proteomes" id="UP001620626">
    <property type="component" value="Unassembled WGS sequence"/>
</dbReference>